<gene>
    <name evidence="1" type="ORF">CDV56_101699</name>
</gene>
<dbReference type="Proteomes" id="UP000215305">
    <property type="component" value="Unassembled WGS sequence"/>
</dbReference>
<evidence type="ECO:0000313" key="2">
    <source>
        <dbReference type="Proteomes" id="UP000215305"/>
    </source>
</evidence>
<dbReference type="RefSeq" id="XP_026614637.1">
    <property type="nucleotide sequence ID" value="XM_026755318.1"/>
</dbReference>
<keyword evidence="2" id="KW-1185">Reference proteome</keyword>
<comment type="caution">
    <text evidence="1">The sequence shown here is derived from an EMBL/GenBank/DDBJ whole genome shotgun (WGS) entry which is preliminary data.</text>
</comment>
<protein>
    <submittedName>
        <fullName evidence="1">Uncharacterized protein</fullName>
    </submittedName>
</protein>
<dbReference type="EMBL" id="NKHU02000090">
    <property type="protein sequence ID" value="RHZ56254.1"/>
    <property type="molecule type" value="Genomic_DNA"/>
</dbReference>
<dbReference type="AlphaFoldDB" id="A0A397H3H6"/>
<evidence type="ECO:0000313" key="1">
    <source>
        <dbReference type="EMBL" id="RHZ56254.1"/>
    </source>
</evidence>
<proteinExistence type="predicted"/>
<dbReference type="VEuPathDB" id="FungiDB:CDV56_101699"/>
<organism evidence="1 2">
    <name type="scientific">Aspergillus thermomutatus</name>
    <name type="common">Neosartorya pseudofischeri</name>
    <dbReference type="NCBI Taxonomy" id="41047"/>
    <lineage>
        <taxon>Eukaryota</taxon>
        <taxon>Fungi</taxon>
        <taxon>Dikarya</taxon>
        <taxon>Ascomycota</taxon>
        <taxon>Pezizomycotina</taxon>
        <taxon>Eurotiomycetes</taxon>
        <taxon>Eurotiomycetidae</taxon>
        <taxon>Eurotiales</taxon>
        <taxon>Aspergillaceae</taxon>
        <taxon>Aspergillus</taxon>
        <taxon>Aspergillus subgen. Fumigati</taxon>
    </lineage>
</organism>
<reference evidence="1" key="1">
    <citation type="submission" date="2018-08" db="EMBL/GenBank/DDBJ databases">
        <title>Draft genome sequence of azole-resistant Aspergillus thermomutatus (Neosartorya pseudofischeri) strain HMR AF 39, isolated from a human nasal aspirate.</title>
        <authorList>
            <person name="Parent-Michaud M."/>
            <person name="Dufresne P.J."/>
            <person name="Fournier E."/>
            <person name="Martineau C."/>
            <person name="Moreira S."/>
            <person name="Perkins V."/>
            <person name="De Repentigny L."/>
            <person name="Dufresne S.F."/>
        </authorList>
    </citation>
    <scope>NUCLEOTIDE SEQUENCE [LARGE SCALE GENOMIC DNA]</scope>
    <source>
        <strain evidence="1">HMR AF 39</strain>
    </source>
</reference>
<dbReference type="GeneID" id="38123673"/>
<sequence>MIPVLALRTSKHSPGFTTRATRTCIIRAVDLALFHLLATIKDESDPVLAQTVWILGFLMDGPGVSTPYNVYNESAAKRPEVTPEEGKVNADALRILNAYYCRLEIRLASGDR</sequence>
<accession>A0A397H3H6</accession>
<name>A0A397H3H6_ASPTH</name>